<keyword evidence="2" id="KW-1185">Reference proteome</keyword>
<organism evidence="1 2">
    <name type="scientific">Pyrus ussuriensis x Pyrus communis</name>
    <dbReference type="NCBI Taxonomy" id="2448454"/>
    <lineage>
        <taxon>Eukaryota</taxon>
        <taxon>Viridiplantae</taxon>
        <taxon>Streptophyta</taxon>
        <taxon>Embryophyta</taxon>
        <taxon>Tracheophyta</taxon>
        <taxon>Spermatophyta</taxon>
        <taxon>Magnoliopsida</taxon>
        <taxon>eudicotyledons</taxon>
        <taxon>Gunneridae</taxon>
        <taxon>Pentapetalae</taxon>
        <taxon>rosids</taxon>
        <taxon>fabids</taxon>
        <taxon>Rosales</taxon>
        <taxon>Rosaceae</taxon>
        <taxon>Amygdaloideae</taxon>
        <taxon>Maleae</taxon>
        <taxon>Pyrus</taxon>
    </lineage>
</organism>
<sequence>MSIMIQEHSIVLTKLEIQLGQIDQTLNEQLCGDGQDVNSEQPLESSCADIHREVLQFEALSQSSNSLEFFSKVMLDSPCRFTSLQVPSLESFGDDLLPYQEKNKLKLDDESLLPIHHKKEDLELDDEIVALNEFHSSIEIIVTATPSTIFEDMLLCKERRKHHHNQVLVEIQRTIFKVP</sequence>
<name>A0A5N5GWQ0_9ROSA</name>
<gene>
    <name evidence="1" type="ORF">D8674_021802</name>
</gene>
<dbReference type="OrthoDB" id="1166510at2759"/>
<comment type="caution">
    <text evidence="1">The sequence shown here is derived from an EMBL/GenBank/DDBJ whole genome shotgun (WGS) entry which is preliminary data.</text>
</comment>
<dbReference type="Proteomes" id="UP000327157">
    <property type="component" value="Chromosome 3"/>
</dbReference>
<reference evidence="2" key="2">
    <citation type="submission" date="2019-10" db="EMBL/GenBank/DDBJ databases">
        <title>A de novo genome assembly of a pear dwarfing rootstock.</title>
        <authorList>
            <person name="Wang F."/>
            <person name="Wang J."/>
            <person name="Li S."/>
            <person name="Zhang Y."/>
            <person name="Fang M."/>
            <person name="Ma L."/>
            <person name="Zhao Y."/>
            <person name="Jiang S."/>
        </authorList>
    </citation>
    <scope>NUCLEOTIDE SEQUENCE [LARGE SCALE GENOMIC DNA]</scope>
</reference>
<reference evidence="1 2" key="1">
    <citation type="submission" date="2019-09" db="EMBL/GenBank/DDBJ databases">
        <authorList>
            <person name="Ou C."/>
        </authorList>
    </citation>
    <scope>NUCLEOTIDE SEQUENCE [LARGE SCALE GENOMIC DNA]</scope>
    <source>
        <strain evidence="1">S2</strain>
        <tissue evidence="1">Leaf</tissue>
    </source>
</reference>
<reference evidence="1 2" key="3">
    <citation type="submission" date="2019-11" db="EMBL/GenBank/DDBJ databases">
        <title>A de novo genome assembly of a pear dwarfing rootstock.</title>
        <authorList>
            <person name="Wang F."/>
            <person name="Wang J."/>
            <person name="Li S."/>
            <person name="Zhang Y."/>
            <person name="Fang M."/>
            <person name="Ma L."/>
            <person name="Zhao Y."/>
            <person name="Jiang S."/>
        </authorList>
    </citation>
    <scope>NUCLEOTIDE SEQUENCE [LARGE SCALE GENOMIC DNA]</scope>
    <source>
        <strain evidence="1">S2</strain>
        <tissue evidence="1">Leaf</tissue>
    </source>
</reference>
<dbReference type="AlphaFoldDB" id="A0A5N5GWQ0"/>
<dbReference type="EMBL" id="SMOL01000402">
    <property type="protein sequence ID" value="KAB2615214.1"/>
    <property type="molecule type" value="Genomic_DNA"/>
</dbReference>
<protein>
    <submittedName>
        <fullName evidence="1">Uncharacterized protein</fullName>
    </submittedName>
</protein>
<accession>A0A5N5GWQ0</accession>
<proteinExistence type="predicted"/>
<evidence type="ECO:0000313" key="1">
    <source>
        <dbReference type="EMBL" id="KAB2615214.1"/>
    </source>
</evidence>
<evidence type="ECO:0000313" key="2">
    <source>
        <dbReference type="Proteomes" id="UP000327157"/>
    </source>
</evidence>